<keyword evidence="3" id="KW-1185">Reference proteome</keyword>
<dbReference type="AlphaFoldDB" id="A0A0N4VQK7"/>
<evidence type="ECO:0000313" key="2">
    <source>
        <dbReference type="EMBL" id="VDD97702.1"/>
    </source>
</evidence>
<dbReference type="WBParaSite" id="EVEC_0001330801-mRNA-1">
    <property type="protein sequence ID" value="EVEC_0001330801-mRNA-1"/>
    <property type="gene ID" value="EVEC_0001330801"/>
</dbReference>
<protein>
    <submittedName>
        <fullName evidence="2 4">Uncharacterized protein</fullName>
    </submittedName>
</protein>
<reference evidence="4" key="1">
    <citation type="submission" date="2017-02" db="UniProtKB">
        <authorList>
            <consortium name="WormBaseParasite"/>
        </authorList>
    </citation>
    <scope>IDENTIFICATION</scope>
</reference>
<evidence type="ECO:0000313" key="4">
    <source>
        <dbReference type="WBParaSite" id="EVEC_0001330801-mRNA-1"/>
    </source>
</evidence>
<feature type="compositionally biased region" description="Basic and acidic residues" evidence="1">
    <location>
        <begin position="48"/>
        <end position="57"/>
    </location>
</feature>
<dbReference type="Proteomes" id="UP000274131">
    <property type="component" value="Unassembled WGS sequence"/>
</dbReference>
<evidence type="ECO:0000313" key="3">
    <source>
        <dbReference type="Proteomes" id="UP000274131"/>
    </source>
</evidence>
<sequence>MYGYNAQNTCCLIRRSNSATVPIANAAIPTVRKISKKATTIGGIKEFQQQRENHEDYESSVSHSDSEDSDAEFAVHECLRDLIKSRSVQAFQTKSKSLLDNRPVERTNIQSGI</sequence>
<dbReference type="EMBL" id="UXUI01014696">
    <property type="protein sequence ID" value="VDD97702.1"/>
    <property type="molecule type" value="Genomic_DNA"/>
</dbReference>
<gene>
    <name evidence="2" type="ORF">EVEC_LOCUS12453</name>
</gene>
<organism evidence="4">
    <name type="scientific">Enterobius vermicularis</name>
    <name type="common">Human pinworm</name>
    <dbReference type="NCBI Taxonomy" id="51028"/>
    <lineage>
        <taxon>Eukaryota</taxon>
        <taxon>Metazoa</taxon>
        <taxon>Ecdysozoa</taxon>
        <taxon>Nematoda</taxon>
        <taxon>Chromadorea</taxon>
        <taxon>Rhabditida</taxon>
        <taxon>Spirurina</taxon>
        <taxon>Oxyuridomorpha</taxon>
        <taxon>Oxyuroidea</taxon>
        <taxon>Oxyuridae</taxon>
        <taxon>Enterobius</taxon>
    </lineage>
</organism>
<reference evidence="2 3" key="2">
    <citation type="submission" date="2018-10" db="EMBL/GenBank/DDBJ databases">
        <authorList>
            <consortium name="Pathogen Informatics"/>
        </authorList>
    </citation>
    <scope>NUCLEOTIDE SEQUENCE [LARGE SCALE GENOMIC DNA]</scope>
</reference>
<feature type="region of interest" description="Disordered" evidence="1">
    <location>
        <begin position="46"/>
        <end position="69"/>
    </location>
</feature>
<accession>A0A0N4VQK7</accession>
<name>A0A0N4VQK7_ENTVE</name>
<proteinExistence type="predicted"/>
<evidence type="ECO:0000256" key="1">
    <source>
        <dbReference type="SAM" id="MobiDB-lite"/>
    </source>
</evidence>